<protein>
    <recommendedName>
        <fullName evidence="6 7">Gem-associated protein 2</fullName>
    </recommendedName>
</protein>
<dbReference type="EMBL" id="JAHFZB010000015">
    <property type="protein sequence ID" value="KAK6481336.1"/>
    <property type="molecule type" value="Genomic_DNA"/>
</dbReference>
<evidence type="ECO:0000256" key="2">
    <source>
        <dbReference type="ARBA" id="ARBA00022490"/>
    </source>
</evidence>
<comment type="subcellular location">
    <subcellularLocation>
        <location evidence="1">Cytoplasm</location>
    </subcellularLocation>
</comment>
<comment type="similarity">
    <text evidence="5 7">Belongs to the gemin-2 family.</text>
</comment>
<evidence type="ECO:0000256" key="6">
    <source>
        <dbReference type="ARBA" id="ARBA00047179"/>
    </source>
</evidence>
<dbReference type="PANTHER" id="PTHR12794:SF0">
    <property type="entry name" value="GEM-ASSOCIATED PROTEIN 2"/>
    <property type="match status" value="1"/>
</dbReference>
<comment type="subunit">
    <text evidence="7">Part of the core SMN complex.</text>
</comment>
<dbReference type="Gene3D" id="1.20.58.1070">
    <property type="match status" value="1"/>
</dbReference>
<dbReference type="InterPro" id="IPR035426">
    <property type="entry name" value="Gemin2/Brr1"/>
</dbReference>
<evidence type="ECO:0000313" key="9">
    <source>
        <dbReference type="Proteomes" id="UP001369086"/>
    </source>
</evidence>
<dbReference type="PANTHER" id="PTHR12794">
    <property type="entry name" value="GEMIN2"/>
    <property type="match status" value="1"/>
</dbReference>
<gene>
    <name evidence="8" type="ORF">HHUSO_G17568</name>
</gene>
<keyword evidence="2 7" id="KW-0963">Cytoplasm</keyword>
<dbReference type="Proteomes" id="UP001369086">
    <property type="component" value="Unassembled WGS sequence"/>
</dbReference>
<dbReference type="InterPro" id="IPR017364">
    <property type="entry name" value="GEMIN2"/>
</dbReference>
<evidence type="ECO:0000256" key="5">
    <source>
        <dbReference type="ARBA" id="ARBA00025758"/>
    </source>
</evidence>
<proteinExistence type="inferred from homology"/>
<keyword evidence="9" id="KW-1185">Reference proteome</keyword>
<evidence type="ECO:0000256" key="7">
    <source>
        <dbReference type="PIRNR" id="PIRNR038038"/>
    </source>
</evidence>
<keyword evidence="4 7" id="KW-0508">mRNA splicing</keyword>
<organism evidence="8 9">
    <name type="scientific">Huso huso</name>
    <name type="common">Beluga</name>
    <name type="synonym">Acipenser huso</name>
    <dbReference type="NCBI Taxonomy" id="61971"/>
    <lineage>
        <taxon>Eukaryota</taxon>
        <taxon>Metazoa</taxon>
        <taxon>Chordata</taxon>
        <taxon>Craniata</taxon>
        <taxon>Vertebrata</taxon>
        <taxon>Euteleostomi</taxon>
        <taxon>Actinopterygii</taxon>
        <taxon>Chondrostei</taxon>
        <taxon>Acipenseriformes</taxon>
        <taxon>Acipenseridae</taxon>
        <taxon>Huso</taxon>
    </lineage>
</organism>
<reference evidence="8 9" key="1">
    <citation type="submission" date="2021-05" db="EMBL/GenBank/DDBJ databases">
        <authorList>
            <person name="Zahm M."/>
            <person name="Klopp C."/>
            <person name="Cabau C."/>
            <person name="Kuhl H."/>
            <person name="Suciu R."/>
            <person name="Ciorpac M."/>
            <person name="Holostenco D."/>
            <person name="Gessner J."/>
            <person name="Wuertz S."/>
            <person name="Hohne C."/>
            <person name="Stock M."/>
            <person name="Gislard M."/>
            <person name="Lluch J."/>
            <person name="Milhes M."/>
            <person name="Lampietro C."/>
            <person name="Lopez Roques C."/>
            <person name="Donnadieu C."/>
            <person name="Du K."/>
            <person name="Schartl M."/>
            <person name="Guiguen Y."/>
        </authorList>
    </citation>
    <scope>NUCLEOTIDE SEQUENCE [LARGE SCALE GENOMIC DNA]</scope>
    <source>
        <strain evidence="8">Hh-F2</strain>
        <tissue evidence="8">Blood</tissue>
    </source>
</reference>
<dbReference type="Pfam" id="PF04938">
    <property type="entry name" value="SIP1"/>
    <property type="match status" value="1"/>
</dbReference>
<evidence type="ECO:0000256" key="1">
    <source>
        <dbReference type="ARBA" id="ARBA00004496"/>
    </source>
</evidence>
<name>A0ABR0Z9N1_HUSHU</name>
<evidence type="ECO:0000256" key="4">
    <source>
        <dbReference type="ARBA" id="ARBA00023187"/>
    </source>
</evidence>
<dbReference type="Gene3D" id="1.20.5.220">
    <property type="match status" value="1"/>
</dbReference>
<sequence>MKSDVDELMPRLLPVEEYDVEDFDPSLPPRNPQEYLRQVQLEASMCPDVMVAQIDPKKLKKNQTVNISLSGCQPAPEGFSPSLKWQQLQVANFSDVRQNVNKHREHWKLQSLDNNVVMPNPEDEEGWLKFCLGEKVYFERLLSQDDNDNDNPGIDYVKMGFPPLLSIVSRLSQASVTIVLEYLMNWLGEKAFTSELGRWLYALLACLEKPLLPEAHSLIRQLARRCSEVRASLESKEDKRLSALNLLICLVARYFEQNDLADKE</sequence>
<comment type="function">
    <text evidence="7">The SMN complex catalyzes the assembly of small nuclear ribonucleoproteins (snRNPs), the building blocks of the spliceosome, and thereby plays an important role in the splicing of cellular pre-mRNAs.</text>
</comment>
<comment type="caution">
    <text evidence="8">The sequence shown here is derived from an EMBL/GenBank/DDBJ whole genome shotgun (WGS) entry which is preliminary data.</text>
</comment>
<keyword evidence="3 7" id="KW-0507">mRNA processing</keyword>
<evidence type="ECO:0000313" key="8">
    <source>
        <dbReference type="EMBL" id="KAK6481336.1"/>
    </source>
</evidence>
<dbReference type="PIRSF" id="PIRSF038038">
    <property type="entry name" value="SMN_Gemin2"/>
    <property type="match status" value="1"/>
</dbReference>
<evidence type="ECO:0000256" key="3">
    <source>
        <dbReference type="ARBA" id="ARBA00022664"/>
    </source>
</evidence>
<accession>A0ABR0Z9N1</accession>